<protein>
    <submittedName>
        <fullName evidence="3">Uncharacterized protein</fullName>
    </submittedName>
</protein>
<proteinExistence type="predicted"/>
<feature type="region of interest" description="Disordered" evidence="2">
    <location>
        <begin position="99"/>
        <end position="129"/>
    </location>
</feature>
<name>A0A3N6LW03_9EURY</name>
<accession>A0A3N6LW03</accession>
<evidence type="ECO:0000313" key="3">
    <source>
        <dbReference type="EMBL" id="RQG92977.1"/>
    </source>
</evidence>
<keyword evidence="1" id="KW-0560">Oxidoreductase</keyword>
<dbReference type="EMBL" id="REFY01000001">
    <property type="protein sequence ID" value="RQG92977.1"/>
    <property type="molecule type" value="Genomic_DNA"/>
</dbReference>
<dbReference type="PANTHER" id="PTHR43157:SF31">
    <property type="entry name" value="PHOSPHATIDYLINOSITOL-GLYCAN BIOSYNTHESIS CLASS F PROTEIN"/>
    <property type="match status" value="1"/>
</dbReference>
<dbReference type="Gene3D" id="3.40.50.720">
    <property type="entry name" value="NAD(P)-binding Rossmann-like Domain"/>
    <property type="match status" value="1"/>
</dbReference>
<keyword evidence="4" id="KW-1185">Reference proteome</keyword>
<dbReference type="PANTHER" id="PTHR43157">
    <property type="entry name" value="PHOSPHATIDYLINOSITOL-GLYCAN BIOSYNTHESIS CLASS F PROTEIN-RELATED"/>
    <property type="match status" value="1"/>
</dbReference>
<evidence type="ECO:0000313" key="4">
    <source>
        <dbReference type="Proteomes" id="UP000273828"/>
    </source>
</evidence>
<evidence type="ECO:0000256" key="2">
    <source>
        <dbReference type="SAM" id="MobiDB-lite"/>
    </source>
</evidence>
<evidence type="ECO:0000256" key="1">
    <source>
        <dbReference type="ARBA" id="ARBA00023002"/>
    </source>
</evidence>
<sequence length="129" mass="14304">MRIAVTDQPVSPAYPPPWGASELTDSSPFHLLELLVTTDGETRIVTQSSEAHRIGTIAFDDLHREESYGKWSAYGQRKLETLLFAYELERWLEDSGLTETKASPVTPDMPTPICSIVAPANRDRGSGTR</sequence>
<dbReference type="AlphaFoldDB" id="A0A3N6LW03"/>
<comment type="caution">
    <text evidence="3">The sequence shown here is derived from an EMBL/GenBank/DDBJ whole genome shotgun (WGS) entry which is preliminary data.</text>
</comment>
<gene>
    <name evidence="3" type="ORF">EA462_01820</name>
</gene>
<dbReference type="Proteomes" id="UP000273828">
    <property type="component" value="Unassembled WGS sequence"/>
</dbReference>
<dbReference type="GO" id="GO:0016491">
    <property type="term" value="F:oxidoreductase activity"/>
    <property type="evidence" value="ECO:0007669"/>
    <property type="project" value="UniProtKB-KW"/>
</dbReference>
<organism evidence="3 4">
    <name type="scientific">Natrarchaeobius halalkaliphilus</name>
    <dbReference type="NCBI Taxonomy" id="1679091"/>
    <lineage>
        <taxon>Archaea</taxon>
        <taxon>Methanobacteriati</taxon>
        <taxon>Methanobacteriota</taxon>
        <taxon>Stenosarchaea group</taxon>
        <taxon>Halobacteria</taxon>
        <taxon>Halobacteriales</taxon>
        <taxon>Natrialbaceae</taxon>
        <taxon>Natrarchaeobius</taxon>
    </lineage>
</organism>
<reference evidence="3 4" key="1">
    <citation type="submission" date="2018-10" db="EMBL/GenBank/DDBJ databases">
        <title>Natrarchaeobius chitinivorans gen. nov., sp. nov., and Natrarchaeobius haloalkaliphilus sp. nov., alkaliphilic, chitin-utilizing haloarchaea from hypersaline alkaline lakes.</title>
        <authorList>
            <person name="Sorokin D.Y."/>
            <person name="Elcheninov A.G."/>
            <person name="Kostrikina N.A."/>
            <person name="Bale N.J."/>
            <person name="Sinninghe Damste J.S."/>
            <person name="Khijniak T.V."/>
            <person name="Kublanov I.V."/>
            <person name="Toshchakov S.V."/>
        </authorList>
    </citation>
    <scope>NUCLEOTIDE SEQUENCE [LARGE SCALE GENOMIC DNA]</scope>
    <source>
        <strain evidence="3 4">AArcht-Sl</strain>
    </source>
</reference>